<dbReference type="AlphaFoldDB" id="A0A7G7WZ09"/>
<feature type="domain" description="Phospholipase A2-like central" evidence="3">
    <location>
        <begin position="334"/>
        <end position="375"/>
    </location>
</feature>
<proteinExistence type="evidence at transcript level"/>
<evidence type="ECO:0000259" key="3">
    <source>
        <dbReference type="Pfam" id="PF05826"/>
    </source>
</evidence>
<dbReference type="InterPro" id="IPR016090">
    <property type="entry name" value="PLA2-like_dom"/>
</dbReference>
<keyword evidence="2" id="KW-0732">Signal</keyword>
<evidence type="ECO:0000256" key="1">
    <source>
        <dbReference type="SAM" id="MobiDB-lite"/>
    </source>
</evidence>
<feature type="region of interest" description="Disordered" evidence="1">
    <location>
        <begin position="152"/>
        <end position="204"/>
    </location>
</feature>
<reference evidence="4" key="1">
    <citation type="journal article" date="2020" name="Mar. Drugs">
        <title>Transcriptomic Analysis of Four Cerianthid (Cnidaria, Ceriantharia) Venoms.</title>
        <authorList>
            <person name="Klompen A.M.L."/>
            <person name="Macrander J."/>
            <person name="Reitzel A.M."/>
            <person name="Stampar S.N."/>
        </authorList>
    </citation>
    <scope>NUCLEOTIDE SEQUENCE</scope>
</reference>
<feature type="chain" id="PRO_5028975509" evidence="2">
    <location>
        <begin position="25"/>
        <end position="400"/>
    </location>
</feature>
<dbReference type="EMBL" id="MT747564">
    <property type="protein sequence ID" value="QNH72498.1"/>
    <property type="molecule type" value="mRNA"/>
</dbReference>
<reference evidence="4" key="2">
    <citation type="submission" date="2020-07" db="EMBL/GenBank/DDBJ databases">
        <authorList>
            <person name="Klompen A.L."/>
            <person name="Macrander J."/>
            <person name="Reitzel A.M."/>
            <person name="Stampar S.N."/>
        </authorList>
    </citation>
    <scope>NUCLEOTIDE SEQUENCE</scope>
</reference>
<sequence>MPGDRKISLCFLFASAFLLLSAESRYFKNIENQDNVAGYFRRRAARNSIQFQRELTKVDDHKDSSWNGEDENGVEDQIKRNFESELPPWYDMKENPDFRLGMEKPRKHREFDTNELRRLEDEFLAKTRELEKKNSGLPKRYDQRHFLRDLEEMDKAKSDEKSGEIEARKRNSLDNERENIKVSKDDSMLRKREERDELKENIDEAKRDENSDVFAAEKRGNVEAKREDMDTESEFLNSIYNEELKDAKKSLDKDSSQAKDAEMSESKFSRKMVDEDQNEYDKDEEFEEPEEQTKVTDAFSLQCEQLIEGVELGEAEKECCSKQSTCPVVSFMGILGHTCFCDKEFYNCLRTADTSLAQDLGAYYFNEMGNKCFTYEEKQECQGEDCLTVQMVDAIDPPKF</sequence>
<dbReference type="GO" id="GO:0050482">
    <property type="term" value="P:arachidonate secretion"/>
    <property type="evidence" value="ECO:0007669"/>
    <property type="project" value="InterPro"/>
</dbReference>
<feature type="compositionally biased region" description="Basic and acidic residues" evidence="1">
    <location>
        <begin position="248"/>
        <end position="274"/>
    </location>
</feature>
<dbReference type="GO" id="GO:0006644">
    <property type="term" value="P:phospholipid metabolic process"/>
    <property type="evidence" value="ECO:0007669"/>
    <property type="project" value="InterPro"/>
</dbReference>
<feature type="compositionally biased region" description="Acidic residues" evidence="1">
    <location>
        <begin position="275"/>
        <end position="290"/>
    </location>
</feature>
<dbReference type="Pfam" id="PF05826">
    <property type="entry name" value="Phospholip_A2_2"/>
    <property type="match status" value="1"/>
</dbReference>
<name>A0A7G7WZ09_9CNID</name>
<dbReference type="SUPFAM" id="SSF48619">
    <property type="entry name" value="Phospholipase A2, PLA2"/>
    <property type="match status" value="1"/>
</dbReference>
<dbReference type="InterPro" id="IPR036444">
    <property type="entry name" value="PLipase_A2_dom_sf"/>
</dbReference>
<protein>
    <submittedName>
        <fullName evidence="4">Toxin candidate TRINITY_DN14899_c0_g1_i1</fullName>
    </submittedName>
</protein>
<evidence type="ECO:0000256" key="2">
    <source>
        <dbReference type="SAM" id="SignalP"/>
    </source>
</evidence>
<organism evidence="4">
    <name type="scientific">Ceriantheomorphe brasiliensis</name>
    <dbReference type="NCBI Taxonomy" id="1048506"/>
    <lineage>
        <taxon>Eukaryota</taxon>
        <taxon>Metazoa</taxon>
        <taxon>Cnidaria</taxon>
        <taxon>Anthozoa</taxon>
        <taxon>Ceriantharia</taxon>
        <taxon>Spirularia</taxon>
        <taxon>Cerianthidae</taxon>
        <taxon>Ceriantheomorphe</taxon>
    </lineage>
</organism>
<feature type="signal peptide" evidence="2">
    <location>
        <begin position="1"/>
        <end position="24"/>
    </location>
</feature>
<evidence type="ECO:0000313" key="4">
    <source>
        <dbReference type="EMBL" id="QNH72498.1"/>
    </source>
</evidence>
<dbReference type="GO" id="GO:0004623">
    <property type="term" value="F:phospholipase A2 activity"/>
    <property type="evidence" value="ECO:0007669"/>
    <property type="project" value="InterPro"/>
</dbReference>
<feature type="region of interest" description="Disordered" evidence="1">
    <location>
        <begin position="248"/>
        <end position="294"/>
    </location>
</feature>
<accession>A0A7G7WZ09</accession>
<dbReference type="Gene3D" id="1.20.90.10">
    <property type="entry name" value="Phospholipase A2 domain"/>
    <property type="match status" value="1"/>
</dbReference>